<keyword evidence="3" id="KW-1185">Reference proteome</keyword>
<reference evidence="2 3" key="1">
    <citation type="journal article" date="2018" name="Mol. Genet. Genomics">
        <title>The red deer Cervus elaphus genome CerEla1.0: sequencing, annotating, genes, and chromosomes.</title>
        <authorList>
            <person name="Bana N.A."/>
            <person name="Nyiri A."/>
            <person name="Nagy J."/>
            <person name="Frank K."/>
            <person name="Nagy T."/>
            <person name="Steger V."/>
            <person name="Schiller M."/>
            <person name="Lakatos P."/>
            <person name="Sugar L."/>
            <person name="Horn P."/>
            <person name="Barta E."/>
            <person name="Orosz L."/>
        </authorList>
    </citation>
    <scope>NUCLEOTIDE SEQUENCE [LARGE SCALE GENOMIC DNA]</scope>
    <source>
        <strain evidence="2">Hungarian</strain>
    </source>
</reference>
<evidence type="ECO:0000313" key="3">
    <source>
        <dbReference type="Proteomes" id="UP000242450"/>
    </source>
</evidence>
<dbReference type="AlphaFoldDB" id="A0A212DIN7"/>
<protein>
    <submittedName>
        <fullName evidence="2">Uncharacterized protein</fullName>
    </submittedName>
</protein>
<organism evidence="2 3">
    <name type="scientific">Cervus elaphus hippelaphus</name>
    <name type="common">European red deer</name>
    <dbReference type="NCBI Taxonomy" id="46360"/>
    <lineage>
        <taxon>Eukaryota</taxon>
        <taxon>Metazoa</taxon>
        <taxon>Chordata</taxon>
        <taxon>Craniata</taxon>
        <taxon>Vertebrata</taxon>
        <taxon>Euteleostomi</taxon>
        <taxon>Mammalia</taxon>
        <taxon>Eutheria</taxon>
        <taxon>Laurasiatheria</taxon>
        <taxon>Artiodactyla</taxon>
        <taxon>Ruminantia</taxon>
        <taxon>Pecora</taxon>
        <taxon>Cervidae</taxon>
        <taxon>Cervinae</taxon>
        <taxon>Cervus</taxon>
    </lineage>
</organism>
<feature type="region of interest" description="Disordered" evidence="1">
    <location>
        <begin position="1"/>
        <end position="27"/>
    </location>
</feature>
<proteinExistence type="predicted"/>
<name>A0A212DIN7_CEREH</name>
<evidence type="ECO:0000256" key="1">
    <source>
        <dbReference type="SAM" id="MobiDB-lite"/>
    </source>
</evidence>
<evidence type="ECO:0000313" key="2">
    <source>
        <dbReference type="EMBL" id="OWK18117.1"/>
    </source>
</evidence>
<dbReference type="Proteomes" id="UP000242450">
    <property type="component" value="Chromosome 1"/>
</dbReference>
<sequence length="120" mass="13602">MLQEVSWRHSRGQEVDPCHQTKLPGQGHKGLGGELSLLLALIESEITEFFSGVSLRGKVLKIMSIRFKGICHHWVLLQTCRSGVKHSMEVTTTIHGATIQARLFIVRMQQGYWEHKISKP</sequence>
<accession>A0A212DIN7</accession>
<dbReference type="EMBL" id="MKHE01000001">
    <property type="protein sequence ID" value="OWK18117.1"/>
    <property type="molecule type" value="Genomic_DNA"/>
</dbReference>
<gene>
    <name evidence="2" type="ORF">Celaphus_00008883</name>
</gene>
<comment type="caution">
    <text evidence="2">The sequence shown here is derived from an EMBL/GenBank/DDBJ whole genome shotgun (WGS) entry which is preliminary data.</text>
</comment>